<dbReference type="Pfam" id="PF01925">
    <property type="entry name" value="TauE"/>
    <property type="match status" value="1"/>
</dbReference>
<evidence type="ECO:0000313" key="13">
    <source>
        <dbReference type="Proteomes" id="UP000306918"/>
    </source>
</evidence>
<keyword evidence="3 10" id="KW-0812">Transmembrane</keyword>
<sequence length="505" mass="55253">MSTDQKIPVKQTTGASGDQGNLLFPVFLKLEELKVLLVGGGKVGAEKLSALLGNSPAAPVTVVAIHISDEVRKLAKHHPNVTLHERAFIEADLENKDLVVIAVNEKESSLTIRAAAKEKKILVNVADTPEQCDFYLSSVVQKGNLKIAISTNGKSPTAAKRIKEVLNHALPAELDDMINNLHAVRNKLNGNFEYKVKRLNEITRILVEKDNVEREKRWRKIATYSLIAFALMLVGHFIFSYLPFQRIADDTVRWYQHLDKNFHWMLLAGFLAQLVDGALGMGYGVTSATILLTAGVSPAAMSGSIHTAEMFASGASGYSHYKFGNVNKKLFKALVIPGVLGAILGAILLSKYGDTHTPYLRPIIASYTMLLGLRILWNAFKSEQKKKKFKHYGWLAGFGGFLDSFGGGGWGPIVTTTLITKGRSPRFVIGSVSLTEFFVTLASAFTFFTMLGVTHWQVIVALVIGGLLAAPLAAKLAGKLPRKTSLILLGILVIFWSLKIIVKIF</sequence>
<dbReference type="Proteomes" id="UP000306918">
    <property type="component" value="Unassembled WGS sequence"/>
</dbReference>
<dbReference type="Gene3D" id="3.30.160.110">
    <property type="entry name" value="Siroheme synthase, domain 2"/>
    <property type="match status" value="1"/>
</dbReference>
<evidence type="ECO:0000256" key="4">
    <source>
        <dbReference type="ARBA" id="ARBA00022989"/>
    </source>
</evidence>
<dbReference type="OrthoDB" id="45564at2"/>
<keyword evidence="8" id="KW-0627">Porphyrin biosynthesis</keyword>
<dbReference type="GO" id="GO:0019354">
    <property type="term" value="P:siroheme biosynthetic process"/>
    <property type="evidence" value="ECO:0007669"/>
    <property type="project" value="UniProtKB-UniPathway"/>
</dbReference>
<evidence type="ECO:0000259" key="11">
    <source>
        <dbReference type="Pfam" id="PF14824"/>
    </source>
</evidence>
<evidence type="ECO:0000256" key="10">
    <source>
        <dbReference type="RuleBase" id="RU363041"/>
    </source>
</evidence>
<feature type="transmembrane region" description="Helical" evidence="10">
    <location>
        <begin position="221"/>
        <end position="242"/>
    </location>
</feature>
<keyword evidence="13" id="KW-1185">Reference proteome</keyword>
<dbReference type="UniPathway" id="UPA00262">
    <property type="reaction ID" value="UER00222"/>
</dbReference>
<feature type="transmembrane region" description="Helical" evidence="10">
    <location>
        <begin position="262"/>
        <end position="283"/>
    </location>
</feature>
<feature type="transmembrane region" description="Helical" evidence="10">
    <location>
        <begin position="486"/>
        <end position="504"/>
    </location>
</feature>
<comment type="pathway">
    <text evidence="2">Porphyrin-containing compound metabolism; siroheme biosynthesis; sirohydrochlorin from precorrin-2: step 1/1.</text>
</comment>
<evidence type="ECO:0000256" key="3">
    <source>
        <dbReference type="ARBA" id="ARBA00022692"/>
    </source>
</evidence>
<evidence type="ECO:0000256" key="7">
    <source>
        <dbReference type="ARBA" id="ARBA00023136"/>
    </source>
</evidence>
<evidence type="ECO:0000256" key="6">
    <source>
        <dbReference type="ARBA" id="ARBA00023027"/>
    </source>
</evidence>
<gene>
    <name evidence="12" type="ORF">FAM09_04275</name>
</gene>
<feature type="domain" description="Siroheme synthase central" evidence="11">
    <location>
        <begin position="143"/>
        <end position="164"/>
    </location>
</feature>
<dbReference type="InterPro" id="IPR028281">
    <property type="entry name" value="Sirohaem_synthase_central"/>
</dbReference>
<comment type="catalytic activity">
    <reaction evidence="9">
        <text>precorrin-2 + NAD(+) = sirohydrochlorin + NADH + 2 H(+)</text>
        <dbReference type="Rhea" id="RHEA:15613"/>
        <dbReference type="ChEBI" id="CHEBI:15378"/>
        <dbReference type="ChEBI" id="CHEBI:57540"/>
        <dbReference type="ChEBI" id="CHEBI:57945"/>
        <dbReference type="ChEBI" id="CHEBI:58351"/>
        <dbReference type="ChEBI" id="CHEBI:58827"/>
        <dbReference type="EC" id="1.3.1.76"/>
    </reaction>
</comment>
<feature type="transmembrane region" description="Helical" evidence="10">
    <location>
        <begin position="454"/>
        <end position="474"/>
    </location>
</feature>
<evidence type="ECO:0000256" key="9">
    <source>
        <dbReference type="ARBA" id="ARBA00047561"/>
    </source>
</evidence>
<dbReference type="InterPro" id="IPR002781">
    <property type="entry name" value="TM_pro_TauE-like"/>
</dbReference>
<evidence type="ECO:0000256" key="8">
    <source>
        <dbReference type="ARBA" id="ARBA00023244"/>
    </source>
</evidence>
<comment type="similarity">
    <text evidence="10">Belongs to the 4-toluene sulfonate uptake permease (TSUP) (TC 2.A.102) family.</text>
</comment>
<dbReference type="GO" id="GO:0005886">
    <property type="term" value="C:plasma membrane"/>
    <property type="evidence" value="ECO:0007669"/>
    <property type="project" value="UniProtKB-SubCell"/>
</dbReference>
<evidence type="ECO:0000256" key="1">
    <source>
        <dbReference type="ARBA" id="ARBA00004141"/>
    </source>
</evidence>
<dbReference type="EMBL" id="STFF01000001">
    <property type="protein sequence ID" value="THU41332.1"/>
    <property type="molecule type" value="Genomic_DNA"/>
</dbReference>
<comment type="caution">
    <text evidence="12">The sequence shown here is derived from an EMBL/GenBank/DDBJ whole genome shotgun (WGS) entry which is preliminary data.</text>
</comment>
<dbReference type="InterPro" id="IPR036291">
    <property type="entry name" value="NAD(P)-bd_dom_sf"/>
</dbReference>
<keyword evidence="5" id="KW-0560">Oxidoreductase</keyword>
<name>A0A4S8I4A2_9BACT</name>
<dbReference type="PANTHER" id="PTHR35330:SF1">
    <property type="entry name" value="SIROHEME BIOSYNTHESIS PROTEIN MET8"/>
    <property type="match status" value="1"/>
</dbReference>
<dbReference type="NCBIfam" id="TIGR01470">
    <property type="entry name" value="cysG_Nterm"/>
    <property type="match status" value="1"/>
</dbReference>
<dbReference type="RefSeq" id="WP_136575822.1">
    <property type="nucleotide sequence ID" value="NZ_STFF01000001.1"/>
</dbReference>
<evidence type="ECO:0000313" key="12">
    <source>
        <dbReference type="EMBL" id="THU41332.1"/>
    </source>
</evidence>
<proteinExistence type="inferred from homology"/>
<dbReference type="GO" id="GO:0043115">
    <property type="term" value="F:precorrin-2 dehydrogenase activity"/>
    <property type="evidence" value="ECO:0007669"/>
    <property type="project" value="UniProtKB-EC"/>
</dbReference>
<feature type="transmembrane region" description="Helical" evidence="10">
    <location>
        <begin position="427"/>
        <end position="448"/>
    </location>
</feature>
<feature type="transmembrane region" description="Helical" evidence="10">
    <location>
        <begin position="330"/>
        <end position="353"/>
    </location>
</feature>
<dbReference type="Pfam" id="PF13241">
    <property type="entry name" value="NAD_binding_7"/>
    <property type="match status" value="1"/>
</dbReference>
<keyword evidence="10" id="KW-1003">Cell membrane</keyword>
<reference evidence="12 13" key="1">
    <citation type="submission" date="2019-04" db="EMBL/GenBank/DDBJ databases">
        <title>Niastella caeni sp. nov., isolated from activated sludge.</title>
        <authorList>
            <person name="Sheng M."/>
        </authorList>
    </citation>
    <scope>NUCLEOTIDE SEQUENCE [LARGE SCALE GENOMIC DNA]</scope>
    <source>
        <strain evidence="12 13">HX-2-15</strain>
    </source>
</reference>
<comment type="subcellular location">
    <subcellularLocation>
        <location evidence="10">Cell membrane</location>
        <topology evidence="10">Multi-pass membrane protein</topology>
    </subcellularLocation>
    <subcellularLocation>
        <location evidence="1">Membrane</location>
        <topology evidence="1">Multi-pass membrane protein</topology>
    </subcellularLocation>
</comment>
<dbReference type="AlphaFoldDB" id="A0A4S8I4A2"/>
<feature type="transmembrane region" description="Helical" evidence="10">
    <location>
        <begin position="359"/>
        <end position="380"/>
    </location>
</feature>
<keyword evidence="6" id="KW-0520">NAD</keyword>
<protein>
    <recommendedName>
        <fullName evidence="10">Probable membrane transporter protein</fullName>
    </recommendedName>
</protein>
<keyword evidence="7 10" id="KW-0472">Membrane</keyword>
<keyword evidence="4 10" id="KW-1133">Transmembrane helix</keyword>
<dbReference type="InterPro" id="IPR006367">
    <property type="entry name" value="Sirohaem_synthase_N"/>
</dbReference>
<dbReference type="PANTHER" id="PTHR35330">
    <property type="entry name" value="SIROHEME BIOSYNTHESIS PROTEIN MET8"/>
    <property type="match status" value="1"/>
</dbReference>
<dbReference type="InterPro" id="IPR028161">
    <property type="entry name" value="Met8-like"/>
</dbReference>
<dbReference type="SUPFAM" id="SSF51735">
    <property type="entry name" value="NAD(P)-binding Rossmann-fold domains"/>
    <property type="match status" value="1"/>
</dbReference>
<accession>A0A4S8I4A2</accession>
<evidence type="ECO:0000256" key="5">
    <source>
        <dbReference type="ARBA" id="ARBA00023002"/>
    </source>
</evidence>
<dbReference type="Gene3D" id="3.40.50.720">
    <property type="entry name" value="NAD(P)-binding Rossmann-like Domain"/>
    <property type="match status" value="1"/>
</dbReference>
<dbReference type="SUPFAM" id="SSF75615">
    <property type="entry name" value="Siroheme synthase middle domains-like"/>
    <property type="match status" value="1"/>
</dbReference>
<organism evidence="12 13">
    <name type="scientific">Niastella caeni</name>
    <dbReference type="NCBI Taxonomy" id="2569763"/>
    <lineage>
        <taxon>Bacteria</taxon>
        <taxon>Pseudomonadati</taxon>
        <taxon>Bacteroidota</taxon>
        <taxon>Chitinophagia</taxon>
        <taxon>Chitinophagales</taxon>
        <taxon>Chitinophagaceae</taxon>
        <taxon>Niastella</taxon>
    </lineage>
</organism>
<dbReference type="GO" id="GO:0004325">
    <property type="term" value="F:ferrochelatase activity"/>
    <property type="evidence" value="ECO:0007669"/>
    <property type="project" value="InterPro"/>
</dbReference>
<dbReference type="Pfam" id="PF14824">
    <property type="entry name" value="Sirohm_synth_M"/>
    <property type="match status" value="1"/>
</dbReference>
<evidence type="ECO:0000256" key="2">
    <source>
        <dbReference type="ARBA" id="ARBA00005010"/>
    </source>
</evidence>